<feature type="transmembrane region" description="Helical" evidence="5">
    <location>
        <begin position="178"/>
        <end position="198"/>
    </location>
</feature>
<dbReference type="InterPro" id="IPR037185">
    <property type="entry name" value="EmrE-like"/>
</dbReference>
<sequence length="293" mass="30630">MLSLLGMIWGGTFLVQEMALAGLTPFWLAASRIGFGAALTCAVWGWRGGRLFKVAPTGFQWVSLFSIGFLSSTIPFMLLAWGQQYVTSGFAGVSMASVALIVLPLAHVFVPGERMSLRRVLGFVIGFAGVALLVGGQALDSTGLSLEMPGRIACVGAAACYAVSSVQMRTLPPVDPIGLSAVLLLIGALGVVPVALMVEGVPPVPDARTLWLVAFLGLVPTAGANLLRVTLVRSAGPVFLSIVNYMVPVWSVLLGALILSEPLPPSLLTALVLILCGVGLSQYGALRRLFLGR</sequence>
<organism evidence="7 8">
    <name type="scientific">Antarcticimicrobium luteum</name>
    <dbReference type="NCBI Taxonomy" id="2547397"/>
    <lineage>
        <taxon>Bacteria</taxon>
        <taxon>Pseudomonadati</taxon>
        <taxon>Pseudomonadota</taxon>
        <taxon>Alphaproteobacteria</taxon>
        <taxon>Rhodobacterales</taxon>
        <taxon>Paracoccaceae</taxon>
        <taxon>Antarcticimicrobium</taxon>
    </lineage>
</organism>
<feature type="transmembrane region" description="Helical" evidence="5">
    <location>
        <begin position="88"/>
        <end position="110"/>
    </location>
</feature>
<dbReference type="InterPro" id="IPR050638">
    <property type="entry name" value="AA-Vitamin_Transporters"/>
</dbReference>
<dbReference type="PANTHER" id="PTHR32322">
    <property type="entry name" value="INNER MEMBRANE TRANSPORTER"/>
    <property type="match status" value="1"/>
</dbReference>
<proteinExistence type="predicted"/>
<dbReference type="AlphaFoldDB" id="A0A4R5UVK1"/>
<keyword evidence="8" id="KW-1185">Reference proteome</keyword>
<dbReference type="OrthoDB" id="9810556at2"/>
<dbReference type="SUPFAM" id="SSF103481">
    <property type="entry name" value="Multidrug resistance efflux transporter EmrE"/>
    <property type="match status" value="2"/>
</dbReference>
<evidence type="ECO:0000256" key="4">
    <source>
        <dbReference type="ARBA" id="ARBA00023136"/>
    </source>
</evidence>
<feature type="transmembrane region" description="Helical" evidence="5">
    <location>
        <begin position="266"/>
        <end position="286"/>
    </location>
</feature>
<reference evidence="7 8" key="1">
    <citation type="submission" date="2019-03" db="EMBL/GenBank/DDBJ databases">
        <title>Ruegeria lutea sp. nov., a novel strain, isolated from marine sediment, the Masan Bay, South Korea.</title>
        <authorList>
            <person name="Kim J."/>
            <person name="Kim D.-Y."/>
            <person name="Lee S.-S."/>
        </authorList>
    </citation>
    <scope>NUCLEOTIDE SEQUENCE [LARGE SCALE GENOMIC DNA]</scope>
    <source>
        <strain evidence="7 8">318-1</strain>
    </source>
</reference>
<dbReference type="Proteomes" id="UP000295301">
    <property type="component" value="Unassembled WGS sequence"/>
</dbReference>
<evidence type="ECO:0000256" key="5">
    <source>
        <dbReference type="SAM" id="Phobius"/>
    </source>
</evidence>
<protein>
    <submittedName>
        <fullName evidence="7">DMT family transporter</fullName>
    </submittedName>
</protein>
<dbReference type="EMBL" id="SMUV01000072">
    <property type="protein sequence ID" value="TDK43249.1"/>
    <property type="molecule type" value="Genomic_DNA"/>
</dbReference>
<evidence type="ECO:0000256" key="2">
    <source>
        <dbReference type="ARBA" id="ARBA00022692"/>
    </source>
</evidence>
<evidence type="ECO:0000259" key="6">
    <source>
        <dbReference type="Pfam" id="PF00892"/>
    </source>
</evidence>
<name>A0A4R5UVK1_9RHOB</name>
<feature type="domain" description="EamA" evidence="6">
    <location>
        <begin position="150"/>
        <end position="280"/>
    </location>
</feature>
<feature type="transmembrane region" description="Helical" evidence="5">
    <location>
        <begin position="210"/>
        <end position="231"/>
    </location>
</feature>
<dbReference type="PANTHER" id="PTHR32322:SF9">
    <property type="entry name" value="AMINO-ACID METABOLITE EFFLUX PUMP-RELATED"/>
    <property type="match status" value="1"/>
</dbReference>
<comment type="subcellular location">
    <subcellularLocation>
        <location evidence="1">Membrane</location>
        <topology evidence="1">Multi-pass membrane protein</topology>
    </subcellularLocation>
</comment>
<keyword evidence="4 5" id="KW-0472">Membrane</keyword>
<dbReference type="GO" id="GO:0016020">
    <property type="term" value="C:membrane"/>
    <property type="evidence" value="ECO:0007669"/>
    <property type="project" value="UniProtKB-SubCell"/>
</dbReference>
<comment type="caution">
    <text evidence="7">The sequence shown here is derived from an EMBL/GenBank/DDBJ whole genome shotgun (WGS) entry which is preliminary data.</text>
</comment>
<keyword evidence="2 5" id="KW-0812">Transmembrane</keyword>
<accession>A0A4R5UVK1</accession>
<feature type="domain" description="EamA" evidence="6">
    <location>
        <begin position="4"/>
        <end position="134"/>
    </location>
</feature>
<feature type="transmembrane region" description="Helical" evidence="5">
    <location>
        <begin position="58"/>
        <end position="82"/>
    </location>
</feature>
<evidence type="ECO:0000313" key="8">
    <source>
        <dbReference type="Proteomes" id="UP000295301"/>
    </source>
</evidence>
<gene>
    <name evidence="7" type="ORF">E1832_18215</name>
</gene>
<dbReference type="Pfam" id="PF00892">
    <property type="entry name" value="EamA"/>
    <property type="match status" value="2"/>
</dbReference>
<feature type="transmembrane region" description="Helical" evidence="5">
    <location>
        <begin position="238"/>
        <end position="260"/>
    </location>
</feature>
<feature type="transmembrane region" description="Helical" evidence="5">
    <location>
        <begin position="117"/>
        <end position="136"/>
    </location>
</feature>
<keyword evidence="3 5" id="KW-1133">Transmembrane helix</keyword>
<feature type="transmembrane region" description="Helical" evidence="5">
    <location>
        <begin position="29"/>
        <end position="46"/>
    </location>
</feature>
<feature type="transmembrane region" description="Helical" evidence="5">
    <location>
        <begin position="148"/>
        <end position="166"/>
    </location>
</feature>
<evidence type="ECO:0000256" key="3">
    <source>
        <dbReference type="ARBA" id="ARBA00022989"/>
    </source>
</evidence>
<evidence type="ECO:0000313" key="7">
    <source>
        <dbReference type="EMBL" id="TDK43249.1"/>
    </source>
</evidence>
<dbReference type="InterPro" id="IPR000620">
    <property type="entry name" value="EamA_dom"/>
</dbReference>
<evidence type="ECO:0000256" key="1">
    <source>
        <dbReference type="ARBA" id="ARBA00004141"/>
    </source>
</evidence>